<dbReference type="PATRIC" id="fig|1321819.3.peg.1921"/>
<proteinExistence type="predicted"/>
<accession>U2C3I4</accession>
<organism evidence="2 3">
    <name type="scientific">Bacteroides pyogenes F0041</name>
    <dbReference type="NCBI Taxonomy" id="1321819"/>
    <lineage>
        <taxon>Bacteria</taxon>
        <taxon>Pseudomonadati</taxon>
        <taxon>Bacteroidota</taxon>
        <taxon>Bacteroidia</taxon>
        <taxon>Bacteroidales</taxon>
        <taxon>Bacteroidaceae</taxon>
        <taxon>Bacteroides</taxon>
    </lineage>
</organism>
<name>U2C3I4_9BACE</name>
<reference evidence="2 3" key="1">
    <citation type="submission" date="2013-08" db="EMBL/GenBank/DDBJ databases">
        <authorList>
            <person name="Weinstock G."/>
            <person name="Sodergren E."/>
            <person name="Wylie T."/>
            <person name="Fulton L."/>
            <person name="Fulton R."/>
            <person name="Fronick C."/>
            <person name="O'Laughlin M."/>
            <person name="Godfrey J."/>
            <person name="Miner T."/>
            <person name="Herter B."/>
            <person name="Appelbaum E."/>
            <person name="Cordes M."/>
            <person name="Lek S."/>
            <person name="Wollam A."/>
            <person name="Pepin K.H."/>
            <person name="Palsikar V.B."/>
            <person name="Mitreva M."/>
            <person name="Wilson R.K."/>
        </authorList>
    </citation>
    <scope>NUCLEOTIDE SEQUENCE [LARGE SCALE GENOMIC DNA]</scope>
    <source>
        <strain evidence="2 3">F0041</strain>
    </source>
</reference>
<dbReference type="OrthoDB" id="1041905at2"/>
<keyword evidence="1" id="KW-0472">Membrane</keyword>
<dbReference type="HOGENOM" id="CLU_2912675_0_0_10"/>
<dbReference type="AlphaFoldDB" id="U2C3I4"/>
<keyword evidence="1" id="KW-0812">Transmembrane</keyword>
<feature type="transmembrane region" description="Helical" evidence="1">
    <location>
        <begin position="36"/>
        <end position="54"/>
    </location>
</feature>
<evidence type="ECO:0000256" key="1">
    <source>
        <dbReference type="SAM" id="Phobius"/>
    </source>
</evidence>
<gene>
    <name evidence="2" type="ORF">HMPREF1981_02083</name>
</gene>
<protein>
    <submittedName>
        <fullName evidence="2">Uncharacterized protein</fullName>
    </submittedName>
</protein>
<dbReference type="Proteomes" id="UP000016496">
    <property type="component" value="Unassembled WGS sequence"/>
</dbReference>
<evidence type="ECO:0000313" key="3">
    <source>
        <dbReference type="Proteomes" id="UP000016496"/>
    </source>
</evidence>
<evidence type="ECO:0000313" key="2">
    <source>
        <dbReference type="EMBL" id="ERI85029.1"/>
    </source>
</evidence>
<comment type="caution">
    <text evidence="2">The sequence shown here is derived from an EMBL/GenBank/DDBJ whole genome shotgun (WGS) entry which is preliminary data.</text>
</comment>
<dbReference type="RefSeq" id="WP_021645581.1">
    <property type="nucleotide sequence ID" value="NZ_KE993110.1"/>
</dbReference>
<keyword evidence="1" id="KW-1133">Transmembrane helix</keyword>
<dbReference type="EMBL" id="AWSV01000109">
    <property type="protein sequence ID" value="ERI85029.1"/>
    <property type="molecule type" value="Genomic_DNA"/>
</dbReference>
<sequence>MKTWKNVQKTAIAAGMIYGLWLGNNVDATSTDCRNAFVIVLLTVILAISLCLPGKEQEKSL</sequence>